<sequence length="1453" mass="155510">MLGPLPARGLRPSPLLLLLLLLLLPRKPGEVECARRGAARPRRHWACSAPRAGLGGAADASSLAGRPSRPPRHRWRLRLPRAAGGASPSAAAAAAAQVARAARGAQHGSARRRAPRRPQARARGGSRPSGAAGAAAAAAAAAAPGAPRSLEEPTARGARGARGAGQGALRSPRSEGPPGRAPRTRVGSRLSPAALAPAPRQHRPSRGRAQTTKAEDAAVGQGQDLALKPGGGALAFSRTEELWPAAGACSPGGSRAPRRSELQFERLTRELEAERQIVASQLERCKLGSETGSMSSISSAEEQFHWQSQDGQKDIEDELTTGLELVDSCIRSLQESGILDPQDYSTGERPSLLSQSALQLNSKPEGSFQYPASYHSNQTLALSETAPSQLPARGAQARGAGAGQSFSQGTSSRAAHLAGPEPAPPPPPPPREPFAPSLGSAFHLPDAPPAAAAAALYYSSSTLPAPPRGGSPLAAPQGGSPTKLQRGGSAPEGAAYAAPRGSSPKQSPSRLAKSYSTSSPINIVVSSAGLSPIRVTSPPTVQSTISSSPIHQLSSTIGTYATLSPTKRLVHASEQYSKHSQELYATATLQRPGSLAAGSRASYSSQHGHLGPELRALQSPEHHIDPIYEDRVYQKPPMRSLSQSQGDPLPPAHSGTYRQSTAPSSPGVDPVPLQRAGSQHGPGPQGAAFQRASYAAGPAPAYADPYRQLQYCPSVESPYSKSGPALPPEGTLARSPSIDSIQKDPREFGWRDPELPEVIQMLQHQFPSVQSNAAAYLQHLCFGDNKIKAEIRRQGGIQLLVDLLDHRMTEVHRSACGALRNLVYGKANDDNKIALKNCGGIPALVRLLRKTTDLEIRELVTGVLWNLSSCDALKMPIIQDTLAVLTNAVIIPHSGWENSPLQDDRKIQLHSSQVLRNATGCLRNVSSAGEEARRRMRECDGLTDALLYVIQSALGSSEIDSKTVENCVCILRNLSYRLAAETSQGQHMGTDELDGLLCGEANGKDAESSGCWGKKKKKKKSQDQWDGVGPLPDCAEPPKGIQMLWHPSIVKPYLTLLSECSNADTLEGAAGALQNLAAGSWKGWAEDVAGMAYALRSLPEGAPCLPQWSVYIRAAVRKEKGLPILVELLRIDNDRVVCAVATALRNMALDVRNKELIGKYAMRDLVHRLPGGNNSNNAASKAMSDDTVTAVCCTLHEVITKNMENAKALRDAGGIEKLVGISKSKGDKHSPKVVKAASQVLNSMWQYRDLRSLYKKDGWSQYHFVASSSTIERDRQRPYSSSRTPSISPVRVSPNNRSASAPASPREMISLKERKTDYESTGSNATYHGTKGEHASRKDAMTAQNTGISTLYRNSYGAPAEDIKHNQVPAQPVPQEPSRKDYETYQPFQNSTRNYDESFFEDQVHHRPPASEYTMHLGLKSTGNYVDFYSAARPYSELNYETSHYPASPDSWV</sequence>
<feature type="compositionally biased region" description="Low complexity" evidence="7">
    <location>
        <begin position="95"/>
        <end position="108"/>
    </location>
</feature>
<reference evidence="10" key="1">
    <citation type="submission" date="2025-08" db="UniProtKB">
        <authorList>
            <consortium name="RefSeq"/>
        </authorList>
    </citation>
    <scope>IDENTIFICATION</scope>
    <source>
        <tissue evidence="10">Cell line</tissue>
    </source>
</reference>
<feature type="compositionally biased region" description="Low complexity" evidence="7">
    <location>
        <begin position="57"/>
        <end position="67"/>
    </location>
</feature>
<feature type="region of interest" description="Disordered" evidence="7">
    <location>
        <begin position="389"/>
        <end position="445"/>
    </location>
</feature>
<feature type="region of interest" description="Disordered" evidence="7">
    <location>
        <begin position="95"/>
        <end position="225"/>
    </location>
</feature>
<feature type="compositionally biased region" description="Pro residues" evidence="7">
    <location>
        <begin position="421"/>
        <end position="433"/>
    </location>
</feature>
<feature type="compositionally biased region" description="Low complexity" evidence="7">
    <location>
        <begin position="121"/>
        <end position="148"/>
    </location>
</feature>
<dbReference type="InterPro" id="IPR011989">
    <property type="entry name" value="ARM-like"/>
</dbReference>
<feature type="region of interest" description="Disordered" evidence="7">
    <location>
        <begin position="50"/>
        <end position="73"/>
    </location>
</feature>
<evidence type="ECO:0000256" key="1">
    <source>
        <dbReference type="ARBA" id="ARBA00004282"/>
    </source>
</evidence>
<dbReference type="InterPro" id="IPR028435">
    <property type="entry name" value="Plakophilin/d_Catenin"/>
</dbReference>
<dbReference type="RefSeq" id="XP_072608814.1">
    <property type="nucleotide sequence ID" value="XM_072752713.1"/>
</dbReference>
<feature type="region of interest" description="Disordered" evidence="7">
    <location>
        <begin position="1362"/>
        <end position="1381"/>
    </location>
</feature>
<dbReference type="SUPFAM" id="SSF48371">
    <property type="entry name" value="ARM repeat"/>
    <property type="match status" value="1"/>
</dbReference>
<evidence type="ECO:0000313" key="9">
    <source>
        <dbReference type="Proteomes" id="UP001652641"/>
    </source>
</evidence>
<feature type="compositionally biased region" description="Polar residues" evidence="7">
    <location>
        <begin position="1278"/>
        <end position="1287"/>
    </location>
</feature>
<evidence type="ECO:0000256" key="8">
    <source>
        <dbReference type="SAM" id="SignalP"/>
    </source>
</evidence>
<dbReference type="GeneID" id="112934251"/>
<feature type="region of interest" description="Disordered" evidence="7">
    <location>
        <begin position="466"/>
        <end position="516"/>
    </location>
</feature>
<keyword evidence="3" id="KW-0677">Repeat</keyword>
<dbReference type="Proteomes" id="UP001652641">
    <property type="component" value="Chromosome 3"/>
</dbReference>
<comment type="subcellular location">
    <subcellularLocation>
        <location evidence="1">Cell junction</location>
    </subcellularLocation>
</comment>
<comment type="similarity">
    <text evidence="2">Belongs to the beta-catenin family.</text>
</comment>
<organism evidence="9 10">
    <name type="scientific">Vulpes vulpes</name>
    <name type="common">Red fox</name>
    <dbReference type="NCBI Taxonomy" id="9627"/>
    <lineage>
        <taxon>Eukaryota</taxon>
        <taxon>Metazoa</taxon>
        <taxon>Chordata</taxon>
        <taxon>Craniata</taxon>
        <taxon>Vertebrata</taxon>
        <taxon>Euteleostomi</taxon>
        <taxon>Mammalia</taxon>
        <taxon>Eutheria</taxon>
        <taxon>Laurasiatheria</taxon>
        <taxon>Carnivora</taxon>
        <taxon>Caniformia</taxon>
        <taxon>Canidae</taxon>
        <taxon>Vulpes</taxon>
    </lineage>
</organism>
<name>A0ABM5A202_VULVU</name>
<proteinExistence type="inferred from homology"/>
<evidence type="ECO:0000313" key="10">
    <source>
        <dbReference type="RefSeq" id="XP_072608814.1"/>
    </source>
</evidence>
<evidence type="ECO:0000256" key="4">
    <source>
        <dbReference type="ARBA" id="ARBA00022889"/>
    </source>
</evidence>
<evidence type="ECO:0000256" key="3">
    <source>
        <dbReference type="ARBA" id="ARBA00022737"/>
    </source>
</evidence>
<keyword evidence="4" id="KW-0130">Cell adhesion</keyword>
<gene>
    <name evidence="10" type="primary">CTNND2</name>
</gene>
<dbReference type="SMART" id="SM00185">
    <property type="entry name" value="ARM"/>
    <property type="match status" value="7"/>
</dbReference>
<dbReference type="PROSITE" id="PS50176">
    <property type="entry name" value="ARM_REPEAT"/>
    <property type="match status" value="3"/>
</dbReference>
<evidence type="ECO:0000256" key="2">
    <source>
        <dbReference type="ARBA" id="ARBA00005462"/>
    </source>
</evidence>
<feature type="chain" id="PRO_5047158757" evidence="8">
    <location>
        <begin position="34"/>
        <end position="1453"/>
    </location>
</feature>
<keyword evidence="8" id="KW-0732">Signal</keyword>
<evidence type="ECO:0000256" key="6">
    <source>
        <dbReference type="PROSITE-ProRule" id="PRU00259"/>
    </source>
</evidence>
<feature type="compositionally biased region" description="Polar residues" evidence="7">
    <location>
        <begin position="503"/>
        <end position="516"/>
    </location>
</feature>
<dbReference type="InterPro" id="IPR016024">
    <property type="entry name" value="ARM-type_fold"/>
</dbReference>
<evidence type="ECO:0000256" key="5">
    <source>
        <dbReference type="ARBA" id="ARBA00022949"/>
    </source>
</evidence>
<dbReference type="PANTHER" id="PTHR10372">
    <property type="entry name" value="PLAKOPHILLIN-RELATED"/>
    <property type="match status" value="1"/>
</dbReference>
<feature type="signal peptide" evidence="8">
    <location>
        <begin position="1"/>
        <end position="33"/>
    </location>
</feature>
<feature type="compositionally biased region" description="Low complexity" evidence="7">
    <location>
        <begin position="1293"/>
        <end position="1306"/>
    </location>
</feature>
<feature type="repeat" description="ARM" evidence="6">
    <location>
        <begin position="1120"/>
        <end position="1157"/>
    </location>
</feature>
<feature type="repeat" description="ARM" evidence="6">
    <location>
        <begin position="839"/>
        <end position="882"/>
    </location>
</feature>
<feature type="region of interest" description="Disordered" evidence="7">
    <location>
        <begin position="1270"/>
        <end position="1338"/>
    </location>
</feature>
<feature type="repeat" description="ARM" evidence="6">
    <location>
        <begin position="795"/>
        <end position="828"/>
    </location>
</feature>
<dbReference type="InterPro" id="IPR000225">
    <property type="entry name" value="Armadillo"/>
</dbReference>
<accession>A0ABM5A202</accession>
<dbReference type="Pfam" id="PF00514">
    <property type="entry name" value="Arm"/>
    <property type="match status" value="4"/>
</dbReference>
<feature type="compositionally biased region" description="Low complexity" evidence="7">
    <location>
        <begin position="188"/>
        <end position="199"/>
    </location>
</feature>
<evidence type="ECO:0000256" key="7">
    <source>
        <dbReference type="SAM" id="MobiDB-lite"/>
    </source>
</evidence>
<feature type="compositionally biased region" description="Basic residues" evidence="7">
    <location>
        <begin position="109"/>
        <end position="120"/>
    </location>
</feature>
<dbReference type="PANTHER" id="PTHR10372:SF9">
    <property type="entry name" value="CATENIN DELTA-2"/>
    <property type="match status" value="1"/>
</dbReference>
<protein>
    <submittedName>
        <fullName evidence="10">Catenin delta-2 isoform X1</fullName>
    </submittedName>
</protein>
<keyword evidence="9" id="KW-1185">Reference proteome</keyword>
<dbReference type="Gene3D" id="1.25.10.10">
    <property type="entry name" value="Leucine-rich Repeat Variant"/>
    <property type="match status" value="1"/>
</dbReference>
<keyword evidence="5" id="KW-0965">Cell junction</keyword>
<feature type="region of interest" description="Disordered" evidence="7">
    <location>
        <begin position="636"/>
        <end position="689"/>
    </location>
</feature>
<feature type="compositionally biased region" description="Basic and acidic residues" evidence="7">
    <location>
        <begin position="1309"/>
        <end position="1318"/>
    </location>
</feature>
<feature type="region of interest" description="Disordered" evidence="7">
    <location>
        <begin position="720"/>
        <end position="739"/>
    </location>
</feature>